<protein>
    <recommendedName>
        <fullName evidence="5">LysM domain-containing protein</fullName>
    </recommendedName>
</protein>
<name>A0AAC9Y093_LATCU</name>
<proteinExistence type="predicted"/>
<dbReference type="RefSeq" id="WP_089556548.1">
    <property type="nucleotide sequence ID" value="NZ_CP022474.1"/>
</dbReference>
<dbReference type="InterPro" id="IPR018392">
    <property type="entry name" value="LysM"/>
</dbReference>
<dbReference type="Pfam" id="PF01476">
    <property type="entry name" value="LysM"/>
    <property type="match status" value="1"/>
</dbReference>
<sequence>MGILSDGKIKLEFSAETEDETIKNNVAQHPVQRGQPIVDHTQRESKDWQFSGKLYAANQHEIDVKYQKLLDWQYNGTLLTYNGAIHHNNIIIEELNKTYEDGGFTNALKITLSLKNVNLVSTSFVKATHVGPKTPSKPASPGVYVTVRGGDTYWGWWVKYGTAIQTLRDWNHWPDRRIPIGVRARVK</sequence>
<evidence type="ECO:0000259" key="2">
    <source>
        <dbReference type="Pfam" id="PF21821"/>
    </source>
</evidence>
<evidence type="ECO:0000313" key="3">
    <source>
        <dbReference type="EMBL" id="ASN59838.1"/>
    </source>
</evidence>
<evidence type="ECO:0000313" key="4">
    <source>
        <dbReference type="Proteomes" id="UP000199749"/>
    </source>
</evidence>
<gene>
    <name evidence="3" type="ORF">CG419_04005</name>
</gene>
<feature type="domain" description="LysM" evidence="1">
    <location>
        <begin position="146"/>
        <end position="181"/>
    </location>
</feature>
<accession>A0AAC9Y093</accession>
<feature type="domain" description="Dit-like phage tail protein N-terminal" evidence="2">
    <location>
        <begin position="16"/>
        <end position="126"/>
    </location>
</feature>
<organism evidence="3 4">
    <name type="scientific">Latilactobacillus curvatus</name>
    <name type="common">Lactobacillus curvatus</name>
    <dbReference type="NCBI Taxonomy" id="28038"/>
    <lineage>
        <taxon>Bacteria</taxon>
        <taxon>Bacillati</taxon>
        <taxon>Bacillota</taxon>
        <taxon>Bacilli</taxon>
        <taxon>Lactobacillales</taxon>
        <taxon>Lactobacillaceae</taxon>
        <taxon>Latilactobacillus</taxon>
    </lineage>
</organism>
<dbReference type="InterPro" id="IPR036779">
    <property type="entry name" value="LysM_dom_sf"/>
</dbReference>
<dbReference type="SUPFAM" id="SSF54106">
    <property type="entry name" value="LysM domain"/>
    <property type="match status" value="1"/>
</dbReference>
<dbReference type="AlphaFoldDB" id="A0AAC9Y093"/>
<evidence type="ECO:0000259" key="1">
    <source>
        <dbReference type="Pfam" id="PF01476"/>
    </source>
</evidence>
<dbReference type="EMBL" id="CP022474">
    <property type="protein sequence ID" value="ASN59838.1"/>
    <property type="molecule type" value="Genomic_DNA"/>
</dbReference>
<dbReference type="Proteomes" id="UP000199749">
    <property type="component" value="Chromosome"/>
</dbReference>
<dbReference type="CDD" id="cd00118">
    <property type="entry name" value="LysM"/>
    <property type="match status" value="1"/>
</dbReference>
<dbReference type="InterPro" id="IPR048494">
    <property type="entry name" value="Dit-like_N"/>
</dbReference>
<evidence type="ECO:0008006" key="5">
    <source>
        <dbReference type="Google" id="ProtNLM"/>
    </source>
</evidence>
<dbReference type="Pfam" id="PF21821">
    <property type="entry name" value="Dit_like"/>
    <property type="match status" value="1"/>
</dbReference>
<reference evidence="3 4" key="1">
    <citation type="submission" date="2017-07" db="EMBL/GenBank/DDBJ databases">
        <title>Lactobacillus curvatus MRS6 whole genome.</title>
        <authorList>
            <person name="Jans C."/>
            <person name="Lagler S."/>
            <person name="Lacroix C."/>
            <person name="Meile L."/>
            <person name="Stevens M.J.A."/>
        </authorList>
    </citation>
    <scope>NUCLEOTIDE SEQUENCE [LARGE SCALE GENOMIC DNA]</scope>
    <source>
        <strain evidence="3 4">MRS6</strain>
    </source>
</reference>